<dbReference type="Proteomes" id="UP000516384">
    <property type="component" value="Chromosome"/>
</dbReference>
<dbReference type="RefSeq" id="WP_190298990.1">
    <property type="nucleotide sequence ID" value="NZ_CP061172.1"/>
</dbReference>
<accession>A0A7H0YD37</accession>
<evidence type="ECO:0000259" key="1">
    <source>
        <dbReference type="PROSITE" id="PS51186"/>
    </source>
</evidence>
<name>A0A7H0YD37_9BACL</name>
<dbReference type="GO" id="GO:0016747">
    <property type="term" value="F:acyltransferase activity, transferring groups other than amino-acyl groups"/>
    <property type="evidence" value="ECO:0007669"/>
    <property type="project" value="InterPro"/>
</dbReference>
<keyword evidence="2" id="KW-0808">Transferase</keyword>
<organism evidence="2 3">
    <name type="scientific">Paenibacillus peoriae</name>
    <dbReference type="NCBI Taxonomy" id="59893"/>
    <lineage>
        <taxon>Bacteria</taxon>
        <taxon>Bacillati</taxon>
        <taxon>Bacillota</taxon>
        <taxon>Bacilli</taxon>
        <taxon>Bacillales</taxon>
        <taxon>Paenibacillaceae</taxon>
        <taxon>Paenibacillus</taxon>
    </lineage>
</organism>
<protein>
    <submittedName>
        <fullName evidence="2">GNAT family N-acetyltransferase</fullName>
    </submittedName>
</protein>
<feature type="domain" description="N-acetyltransferase" evidence="1">
    <location>
        <begin position="165"/>
        <end position="311"/>
    </location>
</feature>
<evidence type="ECO:0000313" key="3">
    <source>
        <dbReference type="Proteomes" id="UP000516384"/>
    </source>
</evidence>
<dbReference type="InterPro" id="IPR000182">
    <property type="entry name" value="GNAT_dom"/>
</dbReference>
<dbReference type="InterPro" id="IPR016181">
    <property type="entry name" value="Acyl_CoA_acyltransferase"/>
</dbReference>
<dbReference type="CDD" id="cd04301">
    <property type="entry name" value="NAT_SF"/>
    <property type="match status" value="1"/>
</dbReference>
<dbReference type="EMBL" id="CP061172">
    <property type="protein sequence ID" value="QNR68995.1"/>
    <property type="molecule type" value="Genomic_DNA"/>
</dbReference>
<reference evidence="2 3" key="1">
    <citation type="submission" date="2020-09" db="EMBL/GenBank/DDBJ databases">
        <title>Characterization of Paenibacillus peoriae strain ZF390 with broad-spectrum antimicrobial activity as a potential biocontrol agent.</title>
        <authorList>
            <person name="Li L."/>
            <person name="Zhao Y."/>
            <person name="Li B."/>
            <person name="Xie X."/>
        </authorList>
    </citation>
    <scope>NUCLEOTIDE SEQUENCE [LARGE SCALE GENOMIC DNA]</scope>
    <source>
        <strain evidence="2 3">ZF390</strain>
    </source>
</reference>
<dbReference type="Gene3D" id="3.40.630.30">
    <property type="match status" value="1"/>
</dbReference>
<proteinExistence type="predicted"/>
<sequence>MKYTQKKFETHDFLRIRDFLKHSLKSSPNLKNWFIDRWNFCRYWGQIMHNTFEMWPETVGIWEDEHKEIVAVVHPEGDGNIGEAYFQLADRDFSNEFLNELIDYAEMKLALHNEGVTTLDLIVNEEGEQLKELLKKRSYILQDGKETTSYMNVPHDVKVELPKGFRISDANEVGDFEKGFAHGRAFGYYKGDYPDHNVAERCYISLRNAPDYIPELDVVILDQNNEVASFTTLWYDELNKIGILEPVGTIPKYRKMGLGKAVIYEAIKRVKDKGAERIFVGSGQPFYLSMGFSLAYSKEVWQKRTSLFNAD</sequence>
<evidence type="ECO:0000313" key="2">
    <source>
        <dbReference type="EMBL" id="QNR68995.1"/>
    </source>
</evidence>
<dbReference type="AlphaFoldDB" id="A0A7H0YD37"/>
<dbReference type="Pfam" id="PF00583">
    <property type="entry name" value="Acetyltransf_1"/>
    <property type="match status" value="1"/>
</dbReference>
<gene>
    <name evidence="2" type="ORF">IAQ67_08220</name>
</gene>
<dbReference type="PROSITE" id="PS51186">
    <property type="entry name" value="GNAT"/>
    <property type="match status" value="1"/>
</dbReference>
<dbReference type="SUPFAM" id="SSF55729">
    <property type="entry name" value="Acyl-CoA N-acyltransferases (Nat)"/>
    <property type="match status" value="1"/>
</dbReference>